<dbReference type="InterPro" id="IPR037185">
    <property type="entry name" value="EmrE-like"/>
</dbReference>
<dbReference type="EMBL" id="NBYO01000003">
    <property type="protein sequence ID" value="OXS99643.1"/>
    <property type="molecule type" value="Genomic_DNA"/>
</dbReference>
<dbReference type="GO" id="GO:0016020">
    <property type="term" value="C:membrane"/>
    <property type="evidence" value="ECO:0007669"/>
    <property type="project" value="UniProtKB-SubCell"/>
</dbReference>
<accession>A0A231UUQ6</accession>
<keyword evidence="3 6" id="KW-0812">Transmembrane</keyword>
<dbReference type="PANTHER" id="PTHR22911:SF6">
    <property type="entry name" value="SOLUTE CARRIER FAMILY 35 MEMBER G1"/>
    <property type="match status" value="1"/>
</dbReference>
<feature type="transmembrane region" description="Helical" evidence="6">
    <location>
        <begin position="222"/>
        <end position="241"/>
    </location>
</feature>
<feature type="transmembrane region" description="Helical" evidence="6">
    <location>
        <begin position="101"/>
        <end position="120"/>
    </location>
</feature>
<evidence type="ECO:0000313" key="8">
    <source>
        <dbReference type="EMBL" id="OXS99643.1"/>
    </source>
</evidence>
<gene>
    <name evidence="8" type="ORF">B7H23_14810</name>
</gene>
<evidence type="ECO:0000256" key="5">
    <source>
        <dbReference type="ARBA" id="ARBA00023136"/>
    </source>
</evidence>
<keyword evidence="5 6" id="KW-0472">Membrane</keyword>
<dbReference type="InterPro" id="IPR000620">
    <property type="entry name" value="EamA_dom"/>
</dbReference>
<dbReference type="SUPFAM" id="SSF103481">
    <property type="entry name" value="Multidrug resistance efflux transporter EmrE"/>
    <property type="match status" value="2"/>
</dbReference>
<feature type="transmembrane region" description="Helical" evidence="6">
    <location>
        <begin position="79"/>
        <end position="96"/>
    </location>
</feature>
<feature type="transmembrane region" description="Helical" evidence="6">
    <location>
        <begin position="247"/>
        <end position="265"/>
    </location>
</feature>
<name>A0A231UUQ6_9HYPH</name>
<dbReference type="Gene3D" id="1.10.3730.20">
    <property type="match status" value="1"/>
</dbReference>
<comment type="subcellular location">
    <subcellularLocation>
        <location evidence="1">Membrane</location>
        <topology evidence="1">Multi-pass membrane protein</topology>
    </subcellularLocation>
</comment>
<protein>
    <submittedName>
        <fullName evidence="8">EamA family transporter</fullName>
    </submittedName>
</protein>
<proteinExistence type="inferred from homology"/>
<evidence type="ECO:0000256" key="4">
    <source>
        <dbReference type="ARBA" id="ARBA00022989"/>
    </source>
</evidence>
<feature type="transmembrane region" description="Helical" evidence="6">
    <location>
        <begin position="165"/>
        <end position="187"/>
    </location>
</feature>
<dbReference type="OrthoDB" id="8478503at2"/>
<keyword evidence="4 6" id="KW-1133">Transmembrane helix</keyword>
<evidence type="ECO:0000256" key="3">
    <source>
        <dbReference type="ARBA" id="ARBA00022692"/>
    </source>
</evidence>
<evidence type="ECO:0000256" key="2">
    <source>
        <dbReference type="ARBA" id="ARBA00009853"/>
    </source>
</evidence>
<reference evidence="9" key="1">
    <citation type="journal article" date="2017" name="Int. J. Syst. Evol. Microbiol.">
        <title>Notoacmeibacter marinus gen. nov., sp. nov., isolated from the gut of a limpet and proposal of Notoacmeibacteraceae fam. nov. in the order Rhizobiales of the class Alphaproteobacteria.</title>
        <authorList>
            <person name="Huang Z."/>
            <person name="Guo F."/>
            <person name="Lai Q."/>
        </authorList>
    </citation>
    <scope>NUCLEOTIDE SEQUENCE [LARGE SCALE GENOMIC DNA]</scope>
    <source>
        <strain evidence="9">XMTR2A4</strain>
    </source>
</reference>
<feature type="domain" description="EamA" evidence="7">
    <location>
        <begin position="7"/>
        <end position="118"/>
    </location>
</feature>
<evidence type="ECO:0000256" key="6">
    <source>
        <dbReference type="SAM" id="Phobius"/>
    </source>
</evidence>
<feature type="transmembrane region" description="Helical" evidence="6">
    <location>
        <begin position="55"/>
        <end position="73"/>
    </location>
</feature>
<dbReference type="PANTHER" id="PTHR22911">
    <property type="entry name" value="ACYL-MALONYL CONDENSING ENZYME-RELATED"/>
    <property type="match status" value="1"/>
</dbReference>
<comment type="caution">
    <text evidence="8">The sequence shown here is derived from an EMBL/GenBank/DDBJ whole genome shotgun (WGS) entry which is preliminary data.</text>
</comment>
<sequence>MVSCIKAAGDLPPGQLVFFRSFFAVPFILGWLVMRGHLRGAWKTDRPFTHLIRGLFGVVAMGCNFYALTLLPLPDATALFYANPLFVTIISALFLGEVVRLFRWGAVIVGLIGVVIISWPQMTLGEGLGSEQRDGVIFMLLGAFFAALAMVTVRQLVKTEGSATIVLWFSMVASFAALATLPFGWRMPTPQEWTLLLASGALGGLGQILLTQSYRYASLATIAPFEYTSMLLAIGVGFVIFGEVPTVYTIVGSAVVIAAGLLIIWREHKLGLERRRAKKLTAPH</sequence>
<organism evidence="8 9">
    <name type="scientific">Notoacmeibacter marinus</name>
    <dbReference type="NCBI Taxonomy" id="1876515"/>
    <lineage>
        <taxon>Bacteria</taxon>
        <taxon>Pseudomonadati</taxon>
        <taxon>Pseudomonadota</taxon>
        <taxon>Alphaproteobacteria</taxon>
        <taxon>Hyphomicrobiales</taxon>
        <taxon>Notoacmeibacteraceae</taxon>
        <taxon>Notoacmeibacter</taxon>
    </lineage>
</organism>
<feature type="transmembrane region" description="Helical" evidence="6">
    <location>
        <begin position="193"/>
        <end position="210"/>
    </location>
</feature>
<evidence type="ECO:0000313" key="9">
    <source>
        <dbReference type="Proteomes" id="UP000215405"/>
    </source>
</evidence>
<comment type="similarity">
    <text evidence="2">Belongs to the drug/metabolite transporter (DMT) superfamily. 10 TMS drug/metabolite exporter (DME) (TC 2.A.7.3) family.</text>
</comment>
<dbReference type="Proteomes" id="UP000215405">
    <property type="component" value="Unassembled WGS sequence"/>
</dbReference>
<dbReference type="AlphaFoldDB" id="A0A231UUQ6"/>
<keyword evidence="9" id="KW-1185">Reference proteome</keyword>
<dbReference type="Pfam" id="PF00892">
    <property type="entry name" value="EamA"/>
    <property type="match status" value="2"/>
</dbReference>
<evidence type="ECO:0000256" key="1">
    <source>
        <dbReference type="ARBA" id="ARBA00004141"/>
    </source>
</evidence>
<feature type="transmembrane region" description="Helical" evidence="6">
    <location>
        <begin position="16"/>
        <end position="34"/>
    </location>
</feature>
<feature type="transmembrane region" description="Helical" evidence="6">
    <location>
        <begin position="135"/>
        <end position="153"/>
    </location>
</feature>
<evidence type="ECO:0000259" key="7">
    <source>
        <dbReference type="Pfam" id="PF00892"/>
    </source>
</evidence>
<feature type="domain" description="EamA" evidence="7">
    <location>
        <begin position="135"/>
        <end position="264"/>
    </location>
</feature>